<reference evidence="1" key="1">
    <citation type="submission" date="2023-06" db="EMBL/GenBank/DDBJ databases">
        <title>Genome-scale phylogeny and comparative genomics of the fungal order Sordariales.</title>
        <authorList>
            <consortium name="Lawrence Berkeley National Laboratory"/>
            <person name="Hensen N."/>
            <person name="Bonometti L."/>
            <person name="Westerberg I."/>
            <person name="Brannstrom I.O."/>
            <person name="Guillou S."/>
            <person name="Cros-Aarteil S."/>
            <person name="Calhoun S."/>
            <person name="Haridas S."/>
            <person name="Kuo A."/>
            <person name="Mondo S."/>
            <person name="Pangilinan J."/>
            <person name="Riley R."/>
            <person name="Labutti K."/>
            <person name="Andreopoulos B."/>
            <person name="Lipzen A."/>
            <person name="Chen C."/>
            <person name="Yanf M."/>
            <person name="Daum C."/>
            <person name="Ng V."/>
            <person name="Clum A."/>
            <person name="Steindorff A."/>
            <person name="Ohm R."/>
            <person name="Martin F."/>
            <person name="Silar P."/>
            <person name="Natvig D."/>
            <person name="Lalanne C."/>
            <person name="Gautier V."/>
            <person name="Ament-Velasquez S.L."/>
            <person name="Kruys A."/>
            <person name="Hutchinson M.I."/>
            <person name="Powell A.J."/>
            <person name="Barry K."/>
            <person name="Miller A.N."/>
            <person name="Grigoriev I.V."/>
            <person name="Debuchy R."/>
            <person name="Gladieux P."/>
            <person name="Thoren M.H."/>
            <person name="Johannesson H."/>
        </authorList>
    </citation>
    <scope>NUCLEOTIDE SEQUENCE</scope>
    <source>
        <strain evidence="1">SMH4607-1</strain>
    </source>
</reference>
<name>A0AA40A341_9PEZI</name>
<organism evidence="1 2">
    <name type="scientific">Lasiosphaeris hirsuta</name>
    <dbReference type="NCBI Taxonomy" id="260670"/>
    <lineage>
        <taxon>Eukaryota</taxon>
        <taxon>Fungi</taxon>
        <taxon>Dikarya</taxon>
        <taxon>Ascomycota</taxon>
        <taxon>Pezizomycotina</taxon>
        <taxon>Sordariomycetes</taxon>
        <taxon>Sordariomycetidae</taxon>
        <taxon>Sordariales</taxon>
        <taxon>Lasiosphaeriaceae</taxon>
        <taxon>Lasiosphaeris</taxon>
    </lineage>
</organism>
<dbReference type="Proteomes" id="UP001172102">
    <property type="component" value="Unassembled WGS sequence"/>
</dbReference>
<keyword evidence="2" id="KW-1185">Reference proteome</keyword>
<evidence type="ECO:0000313" key="2">
    <source>
        <dbReference type="Proteomes" id="UP001172102"/>
    </source>
</evidence>
<protein>
    <submittedName>
        <fullName evidence="1">Pyrimidine 5'-nucleotidase-like protein</fullName>
    </submittedName>
</protein>
<dbReference type="InterPro" id="IPR036412">
    <property type="entry name" value="HAD-like_sf"/>
</dbReference>
<sequence length="228" mass="26143">MSDPRPVFFFDIDNCLYSRSIKVHERTSTLVQKFIETALSLDQGAANELHSKYRNEYSMTVEGLAQHHGIDPLEYNRHVDDALPLEDLLEPDPELHKMLRDIDRSKVKLWLFTNAYVSHGKRVVRLLGIEDQFEGLTYCDYGANPMHCKPHSEMFKKAMKEAGAADVKACYFVDDSAGHCHLAEKMGWTTVHLLEDDAQLPEGYVCKYSITGLVDLRELFPQFFIEQA</sequence>
<comment type="caution">
    <text evidence="1">The sequence shown here is derived from an EMBL/GenBank/DDBJ whole genome shotgun (WGS) entry which is preliminary data.</text>
</comment>
<dbReference type="Gene3D" id="1.10.150.450">
    <property type="match status" value="1"/>
</dbReference>
<dbReference type="GO" id="GO:0009166">
    <property type="term" value="P:nucleotide catabolic process"/>
    <property type="evidence" value="ECO:0007669"/>
    <property type="project" value="TreeGrafter"/>
</dbReference>
<dbReference type="PANTHER" id="PTHR47438:SF1">
    <property type="entry name" value="PHOSPHATE METABOLISM PROTEIN 8-RELATED"/>
    <property type="match status" value="1"/>
</dbReference>
<proteinExistence type="predicted"/>
<evidence type="ECO:0000313" key="1">
    <source>
        <dbReference type="EMBL" id="KAK0708419.1"/>
    </source>
</evidence>
<dbReference type="InterPro" id="IPR052791">
    <property type="entry name" value="SSM1_domain"/>
</dbReference>
<dbReference type="Gene3D" id="3.40.50.1000">
    <property type="entry name" value="HAD superfamily/HAD-like"/>
    <property type="match status" value="1"/>
</dbReference>
<dbReference type="InterPro" id="IPR006439">
    <property type="entry name" value="HAD-SF_hydro_IA"/>
</dbReference>
<dbReference type="SFLD" id="SFLDG01132">
    <property type="entry name" value="C1.5.3:_5'-Nucleotidase_Like"/>
    <property type="match status" value="1"/>
</dbReference>
<dbReference type="InterPro" id="IPR010237">
    <property type="entry name" value="Pyr-5-nucltdase"/>
</dbReference>
<gene>
    <name evidence="1" type="ORF">B0H67DRAFT_590239</name>
</gene>
<accession>A0AA40A341</accession>
<dbReference type="NCBIfam" id="TIGR01509">
    <property type="entry name" value="HAD-SF-IA-v3"/>
    <property type="match status" value="1"/>
</dbReference>
<dbReference type="SFLD" id="SFLDG01129">
    <property type="entry name" value="C1.5:_HAD__Beta-PGM__Phosphata"/>
    <property type="match status" value="1"/>
</dbReference>
<dbReference type="PANTHER" id="PTHR47438">
    <property type="entry name" value="PHOSPHATE METABOLISM PROTEIN 8-RELATED"/>
    <property type="match status" value="1"/>
</dbReference>
<dbReference type="EMBL" id="JAUKUA010000006">
    <property type="protein sequence ID" value="KAK0708419.1"/>
    <property type="molecule type" value="Genomic_DNA"/>
</dbReference>
<dbReference type="SUPFAM" id="SSF56784">
    <property type="entry name" value="HAD-like"/>
    <property type="match status" value="1"/>
</dbReference>
<dbReference type="NCBIfam" id="TIGR01993">
    <property type="entry name" value="Pyr-5-nucltdase"/>
    <property type="match status" value="1"/>
</dbReference>
<dbReference type="GO" id="GO:0006206">
    <property type="term" value="P:pyrimidine nucleobase metabolic process"/>
    <property type="evidence" value="ECO:0007669"/>
    <property type="project" value="TreeGrafter"/>
</dbReference>
<dbReference type="Pfam" id="PF00702">
    <property type="entry name" value="Hydrolase"/>
    <property type="match status" value="1"/>
</dbReference>
<dbReference type="GO" id="GO:0008252">
    <property type="term" value="F:nucleotidase activity"/>
    <property type="evidence" value="ECO:0007669"/>
    <property type="project" value="TreeGrafter"/>
</dbReference>
<dbReference type="SFLD" id="SFLDS00003">
    <property type="entry name" value="Haloacid_Dehalogenase"/>
    <property type="match status" value="1"/>
</dbReference>
<dbReference type="AlphaFoldDB" id="A0AA40A341"/>
<dbReference type="InterPro" id="IPR023214">
    <property type="entry name" value="HAD_sf"/>
</dbReference>